<protein>
    <submittedName>
        <fullName evidence="9">MFS transporter</fullName>
    </submittedName>
</protein>
<dbReference type="AlphaFoldDB" id="A0A4V5U809"/>
<feature type="transmembrane region" description="Helical" evidence="6">
    <location>
        <begin position="337"/>
        <end position="358"/>
    </location>
</feature>
<feature type="transmembrane region" description="Helical" evidence="6">
    <location>
        <begin position="50"/>
        <end position="73"/>
    </location>
</feature>
<dbReference type="OrthoDB" id="2810795at2"/>
<name>A0A4V5U809_9GAMM</name>
<dbReference type="Gene3D" id="1.20.1250.20">
    <property type="entry name" value="MFS general substrate transporter like domains"/>
    <property type="match status" value="1"/>
</dbReference>
<evidence type="ECO:0000256" key="2">
    <source>
        <dbReference type="ARBA" id="ARBA00022475"/>
    </source>
</evidence>
<feature type="transmembrane region" description="Helical" evidence="6">
    <location>
        <begin position="249"/>
        <end position="269"/>
    </location>
</feature>
<feature type="domain" description="Major facilitator superfamily (MFS) profile" evidence="7">
    <location>
        <begin position="19"/>
        <end position="386"/>
    </location>
</feature>
<comment type="caution">
    <text evidence="9">The sequence shown here is derived from an EMBL/GenBank/DDBJ whole genome shotgun (WGS) entry which is preliminary data.</text>
</comment>
<feature type="transmembrane region" description="Helical" evidence="6">
    <location>
        <begin position="114"/>
        <end position="132"/>
    </location>
</feature>
<comment type="subcellular location">
    <subcellularLocation>
        <location evidence="1">Cell membrane</location>
        <topology evidence="1">Multi-pass membrane protein</topology>
    </subcellularLocation>
</comment>
<dbReference type="EMBL" id="JACYNN010000039">
    <property type="protein sequence ID" value="MBD8109250.1"/>
    <property type="molecule type" value="Genomic_DNA"/>
</dbReference>
<dbReference type="GO" id="GO:0005886">
    <property type="term" value="C:plasma membrane"/>
    <property type="evidence" value="ECO:0007669"/>
    <property type="project" value="UniProtKB-SubCell"/>
</dbReference>
<feature type="transmembrane region" description="Helical" evidence="6">
    <location>
        <begin position="85"/>
        <end position="108"/>
    </location>
</feature>
<dbReference type="SUPFAM" id="SSF103473">
    <property type="entry name" value="MFS general substrate transporter"/>
    <property type="match status" value="1"/>
</dbReference>
<reference evidence="8 11" key="2">
    <citation type="journal article" date="2020" name="FEMS Microbiol. Ecol.">
        <title>Temporal dynamics of bacterial communities during seed development and maturation.</title>
        <authorList>
            <person name="Chesneau G."/>
            <person name="Torres-Cortes G."/>
            <person name="Briand M."/>
            <person name="Darrasse A."/>
            <person name="Preveaux A."/>
            <person name="Marais C."/>
            <person name="Jacques M.A."/>
            <person name="Shade A."/>
            <person name="Barret M."/>
        </authorList>
    </citation>
    <scope>NUCLEOTIDE SEQUENCE [LARGE SCALE GENOMIC DNA]</scope>
    <source>
        <strain evidence="8 11">CFBP13732</strain>
    </source>
</reference>
<dbReference type="Proteomes" id="UP000661012">
    <property type="component" value="Unassembled WGS sequence"/>
</dbReference>
<feature type="transmembrane region" description="Helical" evidence="6">
    <location>
        <begin position="364"/>
        <end position="382"/>
    </location>
</feature>
<evidence type="ECO:0000256" key="5">
    <source>
        <dbReference type="ARBA" id="ARBA00023136"/>
    </source>
</evidence>
<sequence>MTLITTTQGNVADKLPVSALLALAVAGFITILTEALPAGMLAAIADGLRVTPALAGQLVTVYAVGSLLAAIPLTLATQTLRRRPLLLSAIAGFAVANTVTALSEYYLLTLAARFVAGVSAGLLWALLAGYAARMVNEAMKGRAIALAMVGTPLALAVGIPLGTWMGEVIGWRSCFLTISALTLVLTGWILHSVPDFSGQPAQRRQRLIPVLKLPGVRPILLVTLIFVLAHNILYTYIFPFLERANMAGSISGILLTFGLTSLLGIGMVGARVDRWLRGLSLLATALFALSAVLMTSALPWVIYTATGLWGLAFGGAATLFQTALAKSAGDAADIAQSMLVTAWNLAIAGGGLAGAAILHSFGAGYFPPVILSLLLLTALIVMRAKQHGFPPADSD</sequence>
<gene>
    <name evidence="9" type="ORF">EpCFBP13511_21515</name>
    <name evidence="8" type="ORF">IFT93_23065</name>
</gene>
<keyword evidence="11" id="KW-1185">Reference proteome</keyword>
<dbReference type="InterPro" id="IPR020846">
    <property type="entry name" value="MFS_dom"/>
</dbReference>
<evidence type="ECO:0000313" key="11">
    <source>
        <dbReference type="Proteomes" id="UP000661012"/>
    </source>
</evidence>
<evidence type="ECO:0000313" key="10">
    <source>
        <dbReference type="Proteomes" id="UP000306393"/>
    </source>
</evidence>
<evidence type="ECO:0000256" key="6">
    <source>
        <dbReference type="SAM" id="Phobius"/>
    </source>
</evidence>
<keyword evidence="2" id="KW-1003">Cell membrane</keyword>
<dbReference type="EMBL" id="QGAC01000029">
    <property type="protein sequence ID" value="TKJ84137.1"/>
    <property type="molecule type" value="Genomic_DNA"/>
</dbReference>
<evidence type="ECO:0000313" key="9">
    <source>
        <dbReference type="EMBL" id="TKJ84137.1"/>
    </source>
</evidence>
<evidence type="ECO:0000256" key="1">
    <source>
        <dbReference type="ARBA" id="ARBA00004651"/>
    </source>
</evidence>
<feature type="transmembrane region" description="Helical" evidence="6">
    <location>
        <begin position="144"/>
        <end position="163"/>
    </location>
</feature>
<evidence type="ECO:0000259" key="7">
    <source>
        <dbReference type="PROSITE" id="PS50850"/>
    </source>
</evidence>
<dbReference type="Proteomes" id="UP000306393">
    <property type="component" value="Unassembled WGS sequence"/>
</dbReference>
<dbReference type="InterPro" id="IPR050189">
    <property type="entry name" value="MFS_Efflux_Transporters"/>
</dbReference>
<dbReference type="PANTHER" id="PTHR43124">
    <property type="entry name" value="PURINE EFFLUX PUMP PBUE"/>
    <property type="match status" value="1"/>
</dbReference>
<proteinExistence type="predicted"/>
<feature type="transmembrane region" description="Helical" evidence="6">
    <location>
        <begin position="215"/>
        <end position="237"/>
    </location>
</feature>
<keyword evidence="4 6" id="KW-1133">Transmembrane helix</keyword>
<accession>A0A4V5U809</accession>
<evidence type="ECO:0000313" key="8">
    <source>
        <dbReference type="EMBL" id="MBD8109250.1"/>
    </source>
</evidence>
<reference evidence="9 10" key="1">
    <citation type="journal article" date="2019" name="Sci. Rep.">
        <title>Differences in resource use lead to coexistence of seed-transmitted microbial populations.</title>
        <authorList>
            <person name="Torres-Cortes G."/>
            <person name="Garcia B.J."/>
            <person name="Compant S."/>
            <person name="Rezki S."/>
            <person name="Jones P."/>
            <person name="Preveaux A."/>
            <person name="Briand M."/>
            <person name="Roulet A."/>
            <person name="Bouchez O."/>
            <person name="Jacobson D."/>
            <person name="Barret M."/>
        </authorList>
    </citation>
    <scope>NUCLEOTIDE SEQUENCE [LARGE SCALE GENOMIC DNA]</scope>
    <source>
        <strain evidence="9 10">CFBP13511</strain>
    </source>
</reference>
<dbReference type="PROSITE" id="PS50850">
    <property type="entry name" value="MFS"/>
    <property type="match status" value="1"/>
</dbReference>
<dbReference type="CDD" id="cd17324">
    <property type="entry name" value="MFS_NepI_like"/>
    <property type="match status" value="1"/>
</dbReference>
<dbReference type="Pfam" id="PF07690">
    <property type="entry name" value="MFS_1"/>
    <property type="match status" value="1"/>
</dbReference>
<feature type="transmembrane region" description="Helical" evidence="6">
    <location>
        <begin position="20"/>
        <end position="44"/>
    </location>
</feature>
<keyword evidence="3 6" id="KW-0812">Transmembrane</keyword>
<dbReference type="InterPro" id="IPR036259">
    <property type="entry name" value="MFS_trans_sf"/>
</dbReference>
<feature type="transmembrane region" description="Helical" evidence="6">
    <location>
        <begin position="281"/>
        <end position="302"/>
    </location>
</feature>
<dbReference type="PANTHER" id="PTHR43124:SF3">
    <property type="entry name" value="CHLORAMPHENICOL EFFLUX PUMP RV0191"/>
    <property type="match status" value="1"/>
</dbReference>
<dbReference type="GO" id="GO:0022857">
    <property type="term" value="F:transmembrane transporter activity"/>
    <property type="evidence" value="ECO:0007669"/>
    <property type="project" value="InterPro"/>
</dbReference>
<evidence type="ECO:0000256" key="3">
    <source>
        <dbReference type="ARBA" id="ARBA00022692"/>
    </source>
</evidence>
<keyword evidence="5 6" id="KW-0472">Membrane</keyword>
<evidence type="ECO:0000256" key="4">
    <source>
        <dbReference type="ARBA" id="ARBA00022989"/>
    </source>
</evidence>
<feature type="transmembrane region" description="Helical" evidence="6">
    <location>
        <begin position="308"/>
        <end position="325"/>
    </location>
</feature>
<dbReference type="RefSeq" id="WP_137270045.1">
    <property type="nucleotide sequence ID" value="NZ_JACYNM010000040.1"/>
</dbReference>
<dbReference type="InterPro" id="IPR011701">
    <property type="entry name" value="MFS"/>
</dbReference>
<organism evidence="9 10">
    <name type="scientific">Erwinia persicina</name>
    <dbReference type="NCBI Taxonomy" id="55211"/>
    <lineage>
        <taxon>Bacteria</taxon>
        <taxon>Pseudomonadati</taxon>
        <taxon>Pseudomonadota</taxon>
        <taxon>Gammaproteobacteria</taxon>
        <taxon>Enterobacterales</taxon>
        <taxon>Erwiniaceae</taxon>
        <taxon>Erwinia</taxon>
    </lineage>
</organism>
<feature type="transmembrane region" description="Helical" evidence="6">
    <location>
        <begin position="169"/>
        <end position="194"/>
    </location>
</feature>